<dbReference type="Proteomes" id="UP000254258">
    <property type="component" value="Unassembled WGS sequence"/>
</dbReference>
<evidence type="ECO:0008006" key="3">
    <source>
        <dbReference type="Google" id="ProtNLM"/>
    </source>
</evidence>
<evidence type="ECO:0000313" key="2">
    <source>
        <dbReference type="Proteomes" id="UP000254258"/>
    </source>
</evidence>
<accession>A0A370WTE2</accession>
<name>A0A370WTE2_9GAMM</name>
<gene>
    <name evidence="1" type="ORF">DWU98_18375</name>
</gene>
<protein>
    <recommendedName>
        <fullName evidence="3">Sulfotransferase family protein</fullName>
    </recommendedName>
</protein>
<proteinExistence type="predicted"/>
<reference evidence="1 2" key="1">
    <citation type="submission" date="2018-07" db="EMBL/GenBank/DDBJ databases">
        <title>Dyella monticola sp. nov. and Dyella psychrodurans sp. nov. isolated from monsoon evergreen broad-leaved forest soil of Dinghu Mountain, China.</title>
        <authorList>
            <person name="Gao Z."/>
            <person name="Qiu L."/>
        </authorList>
    </citation>
    <scope>NUCLEOTIDE SEQUENCE [LARGE SCALE GENOMIC DNA]</scope>
    <source>
        <strain evidence="1 2">4G-K06</strain>
    </source>
</reference>
<dbReference type="Gene3D" id="3.40.50.300">
    <property type="entry name" value="P-loop containing nucleotide triphosphate hydrolases"/>
    <property type="match status" value="1"/>
</dbReference>
<dbReference type="AlphaFoldDB" id="A0A370WTE2"/>
<dbReference type="InterPro" id="IPR027417">
    <property type="entry name" value="P-loop_NTPase"/>
</dbReference>
<dbReference type="EMBL" id="QRBE01000014">
    <property type="protein sequence ID" value="RDS79296.1"/>
    <property type="molecule type" value="Genomic_DNA"/>
</dbReference>
<sequence length="273" mass="30603">MSDRPVLIHYHIFKNAGSSVDASLQQSFGNRWGTFEGTHAHAIQSSRQLGQFIAAHPHLDAISSHLARPPIPYTGCLPVVFIRHPLLRAYSVYNFTRSDSSQPYSDVAQYLGFSDYVAWALRKEAGSIVIRDYQVVHLSDASWRADHILEAKAQPSDLEQACKLLTEWGAAGVVEQFELSTQVFQGMYKRQLPDLVFLPRRENVTSKEWLLPDDQLDRLRRALGESLYSDFMEVNQLDLALHAHARTLLAKAARRIGLIPSTGDGKEPLPIGA</sequence>
<dbReference type="OrthoDB" id="5734415at2"/>
<organism evidence="1 2">
    <name type="scientific">Dyella monticola</name>
    <dbReference type="NCBI Taxonomy" id="1927958"/>
    <lineage>
        <taxon>Bacteria</taxon>
        <taxon>Pseudomonadati</taxon>
        <taxon>Pseudomonadota</taxon>
        <taxon>Gammaproteobacteria</taxon>
        <taxon>Lysobacterales</taxon>
        <taxon>Rhodanobacteraceae</taxon>
        <taxon>Dyella</taxon>
    </lineage>
</organism>
<comment type="caution">
    <text evidence="1">The sequence shown here is derived from an EMBL/GenBank/DDBJ whole genome shotgun (WGS) entry which is preliminary data.</text>
</comment>
<evidence type="ECO:0000313" key="1">
    <source>
        <dbReference type="EMBL" id="RDS79296.1"/>
    </source>
</evidence>
<dbReference type="RefSeq" id="WP_115497040.1">
    <property type="nucleotide sequence ID" value="NZ_QRBE01000014.1"/>
</dbReference>
<keyword evidence="2" id="KW-1185">Reference proteome</keyword>